<dbReference type="PANTHER" id="PTHR30329:SF21">
    <property type="entry name" value="LIPOPROTEIN YIAD-RELATED"/>
    <property type="match status" value="1"/>
</dbReference>
<evidence type="ECO:0000313" key="3">
    <source>
        <dbReference type="Proteomes" id="UP000663720"/>
    </source>
</evidence>
<dbReference type="KEGG" id="dli:dnl_34030"/>
<dbReference type="SUPFAM" id="SSF103088">
    <property type="entry name" value="OmpA-like"/>
    <property type="match status" value="1"/>
</dbReference>
<dbReference type="Gene3D" id="3.30.1330.60">
    <property type="entry name" value="OmpA-like domain"/>
    <property type="match status" value="1"/>
</dbReference>
<organism evidence="2 3">
    <name type="scientific">Desulfonema limicola</name>
    <dbReference type="NCBI Taxonomy" id="45656"/>
    <lineage>
        <taxon>Bacteria</taxon>
        <taxon>Pseudomonadati</taxon>
        <taxon>Thermodesulfobacteriota</taxon>
        <taxon>Desulfobacteria</taxon>
        <taxon>Desulfobacterales</taxon>
        <taxon>Desulfococcaceae</taxon>
        <taxon>Desulfonema</taxon>
    </lineage>
</organism>
<accession>A0A975B8Y9</accession>
<dbReference type="InterPro" id="IPR050330">
    <property type="entry name" value="Bact_OuterMem_StrucFunc"/>
</dbReference>
<dbReference type="InterPro" id="IPR036737">
    <property type="entry name" value="OmpA-like_sf"/>
</dbReference>
<dbReference type="RefSeq" id="WP_207687151.1">
    <property type="nucleotide sequence ID" value="NZ_CP061799.1"/>
</dbReference>
<reference evidence="2" key="1">
    <citation type="journal article" date="2021" name="Microb. Physiol.">
        <title>Proteogenomic Insights into the Physiology of Marine, Sulfate-Reducing, Filamentous Desulfonema limicola and Desulfonema magnum.</title>
        <authorList>
            <person name="Schnaars V."/>
            <person name="Wohlbrand L."/>
            <person name="Scheve S."/>
            <person name="Hinrichs C."/>
            <person name="Reinhardt R."/>
            <person name="Rabus R."/>
        </authorList>
    </citation>
    <scope>NUCLEOTIDE SEQUENCE</scope>
    <source>
        <strain evidence="2">5ac10</strain>
    </source>
</reference>
<dbReference type="PANTHER" id="PTHR30329">
    <property type="entry name" value="STATOR ELEMENT OF FLAGELLAR MOTOR COMPLEX"/>
    <property type="match status" value="1"/>
</dbReference>
<keyword evidence="3" id="KW-1185">Reference proteome</keyword>
<name>A0A975B8Y9_9BACT</name>
<keyword evidence="1" id="KW-0812">Transmembrane</keyword>
<dbReference type="AlphaFoldDB" id="A0A975B8Y9"/>
<keyword evidence="1" id="KW-1133">Transmembrane helix</keyword>
<dbReference type="Proteomes" id="UP000663720">
    <property type="component" value="Chromosome"/>
</dbReference>
<gene>
    <name evidence="2" type="ORF">dnl_34030</name>
</gene>
<dbReference type="EMBL" id="CP061799">
    <property type="protein sequence ID" value="QTA81078.1"/>
    <property type="molecule type" value="Genomic_DNA"/>
</dbReference>
<protein>
    <submittedName>
        <fullName evidence="2">OmpA-like domain-containing protein</fullName>
    </submittedName>
</protein>
<sequence>MSINWSLNKEADNDWVSISDLMSVLMIIFLFIAVSYMHNIQQSQQRIKKVAVAYQELQTNLYEDLMNEFQDDLSQWQASIEKDTLSIRFAEPEVLFSVNSSNISKKFYKILDDFFPRYIRIISSEEYRNNIEEIRIEGHTSTEWNHDSDEVDAYFNNMRLSQDRTRTVLQYCLGLISDAENQIWARKYITANGLSSSHIIKNSDGVEDKEKSRRVEFRTKTNAEKKVVEIIENMENI</sequence>
<evidence type="ECO:0000313" key="2">
    <source>
        <dbReference type="EMBL" id="QTA81078.1"/>
    </source>
</evidence>
<evidence type="ECO:0000256" key="1">
    <source>
        <dbReference type="SAM" id="Phobius"/>
    </source>
</evidence>
<keyword evidence="1" id="KW-0472">Membrane</keyword>
<proteinExistence type="predicted"/>
<feature type="transmembrane region" description="Helical" evidence="1">
    <location>
        <begin position="15"/>
        <end position="37"/>
    </location>
</feature>